<name>A0A6A4I9X7_9AGAR</name>
<reference evidence="1" key="1">
    <citation type="journal article" date="2019" name="Environ. Microbiol.">
        <title>Fungal ecological strategies reflected in gene transcription - a case study of two litter decomposers.</title>
        <authorList>
            <person name="Barbi F."/>
            <person name="Kohler A."/>
            <person name="Barry K."/>
            <person name="Baskaran P."/>
            <person name="Daum C."/>
            <person name="Fauchery L."/>
            <person name="Ihrmark K."/>
            <person name="Kuo A."/>
            <person name="LaButti K."/>
            <person name="Lipzen A."/>
            <person name="Morin E."/>
            <person name="Grigoriev I.V."/>
            <person name="Henrissat B."/>
            <person name="Lindahl B."/>
            <person name="Martin F."/>
        </authorList>
    </citation>
    <scope>NUCLEOTIDE SEQUENCE</scope>
    <source>
        <strain evidence="1">JB14</strain>
    </source>
</reference>
<organism evidence="1 2">
    <name type="scientific">Gymnopus androsaceus JB14</name>
    <dbReference type="NCBI Taxonomy" id="1447944"/>
    <lineage>
        <taxon>Eukaryota</taxon>
        <taxon>Fungi</taxon>
        <taxon>Dikarya</taxon>
        <taxon>Basidiomycota</taxon>
        <taxon>Agaricomycotina</taxon>
        <taxon>Agaricomycetes</taxon>
        <taxon>Agaricomycetidae</taxon>
        <taxon>Agaricales</taxon>
        <taxon>Marasmiineae</taxon>
        <taxon>Omphalotaceae</taxon>
        <taxon>Gymnopus</taxon>
    </lineage>
</organism>
<gene>
    <name evidence="1" type="ORF">BT96DRAFT_915107</name>
</gene>
<keyword evidence="2" id="KW-1185">Reference proteome</keyword>
<dbReference type="AlphaFoldDB" id="A0A6A4I9X7"/>
<dbReference type="Proteomes" id="UP000799118">
    <property type="component" value="Unassembled WGS sequence"/>
</dbReference>
<dbReference type="Gene3D" id="3.40.630.30">
    <property type="match status" value="1"/>
</dbReference>
<evidence type="ECO:0000313" key="1">
    <source>
        <dbReference type="EMBL" id="KAE9406653.1"/>
    </source>
</evidence>
<accession>A0A6A4I9X7</accession>
<evidence type="ECO:0000313" key="2">
    <source>
        <dbReference type="Proteomes" id="UP000799118"/>
    </source>
</evidence>
<proteinExistence type="predicted"/>
<dbReference type="EMBL" id="ML769400">
    <property type="protein sequence ID" value="KAE9406653.1"/>
    <property type="molecule type" value="Genomic_DNA"/>
</dbReference>
<sequence length="184" mass="21325">MRNSGPLTLLRTTNDYEDGRHRVYKRAFKTKAMEVPVPAGRENGNGHKKLMKPNDTWYLHKYEGLGFLSTLMREGYAHMHRTTPGIPATLESSSTRSRDRYAHLGFELMEPQTILGSWKGPRDKNHARKQKEELTGVPYYNMVNWDPSKSLGHKKKRRKSSSSFEWMGAFILADGLTIIFYYNR</sequence>
<dbReference type="OrthoDB" id="544277at2759"/>
<protein>
    <submittedName>
        <fullName evidence="1">Uncharacterized protein</fullName>
    </submittedName>
</protein>